<dbReference type="PROSITE" id="PS50931">
    <property type="entry name" value="HTH_LYSR"/>
    <property type="match status" value="1"/>
</dbReference>
<dbReference type="Gene3D" id="3.40.190.290">
    <property type="match status" value="1"/>
</dbReference>
<keyword evidence="4" id="KW-0804">Transcription</keyword>
<evidence type="ECO:0000259" key="5">
    <source>
        <dbReference type="PROSITE" id="PS50931"/>
    </source>
</evidence>
<dbReference type="InterPro" id="IPR005119">
    <property type="entry name" value="LysR_subst-bd"/>
</dbReference>
<sequence>MDKLRAMEVFVATVDAGSFAAAAEALDLSAVMVGKHIRALEDQLGARLLERTTRRHALTEIGAAYLERCRDVLASVHTADGVAESLRAMPQGVLRVTAPVAYGAHRLTPVIGDYIAAYPQVKVDLVLNDRVVDLAEEGFDCGIRSGAAVDERLIARPLALARMFAVASPAWVARHGQPKHPSDLEAFALLGFAAWGPNHSWRFTRGGQTVHVPVRGPLTTNNGQALLAAAIAGVGVIVQADALLGPALSSGQVVQLLPEWELPTRQVHIMRLPEARPSAKLRTFVDFVVERLA</sequence>
<evidence type="ECO:0000313" key="6">
    <source>
        <dbReference type="EMBL" id="KLN54052.1"/>
    </source>
</evidence>
<keyword evidence="2" id="KW-0805">Transcription regulation</keyword>
<dbReference type="Pfam" id="PF00126">
    <property type="entry name" value="HTH_1"/>
    <property type="match status" value="1"/>
</dbReference>
<dbReference type="SUPFAM" id="SSF53850">
    <property type="entry name" value="Periplasmic binding protein-like II"/>
    <property type="match status" value="1"/>
</dbReference>
<evidence type="ECO:0000256" key="4">
    <source>
        <dbReference type="ARBA" id="ARBA00023163"/>
    </source>
</evidence>
<dbReference type="GO" id="GO:0003700">
    <property type="term" value="F:DNA-binding transcription factor activity"/>
    <property type="evidence" value="ECO:0007669"/>
    <property type="project" value="InterPro"/>
</dbReference>
<evidence type="ECO:0000256" key="3">
    <source>
        <dbReference type="ARBA" id="ARBA00023125"/>
    </source>
</evidence>
<organism evidence="6 7">
    <name type="scientific">Variovorax paradoxus</name>
    <dbReference type="NCBI Taxonomy" id="34073"/>
    <lineage>
        <taxon>Bacteria</taxon>
        <taxon>Pseudomonadati</taxon>
        <taxon>Pseudomonadota</taxon>
        <taxon>Betaproteobacteria</taxon>
        <taxon>Burkholderiales</taxon>
        <taxon>Comamonadaceae</taxon>
        <taxon>Variovorax</taxon>
    </lineage>
</organism>
<keyword evidence="3" id="KW-0238">DNA-binding</keyword>
<dbReference type="Gene3D" id="1.10.10.10">
    <property type="entry name" value="Winged helix-like DNA-binding domain superfamily/Winged helix DNA-binding domain"/>
    <property type="match status" value="1"/>
</dbReference>
<evidence type="ECO:0000256" key="2">
    <source>
        <dbReference type="ARBA" id="ARBA00023015"/>
    </source>
</evidence>
<dbReference type="GO" id="GO:0006351">
    <property type="term" value="P:DNA-templated transcription"/>
    <property type="evidence" value="ECO:0007669"/>
    <property type="project" value="TreeGrafter"/>
</dbReference>
<dbReference type="FunFam" id="1.10.10.10:FF:000001">
    <property type="entry name" value="LysR family transcriptional regulator"/>
    <property type="match status" value="1"/>
</dbReference>
<gene>
    <name evidence="6" type="primary">dmlR17</name>
    <name evidence="6" type="ORF">VPARA_48140</name>
</gene>
<comment type="similarity">
    <text evidence="1">Belongs to the LysR transcriptional regulatory family.</text>
</comment>
<dbReference type="PANTHER" id="PTHR30537">
    <property type="entry name" value="HTH-TYPE TRANSCRIPTIONAL REGULATOR"/>
    <property type="match status" value="1"/>
</dbReference>
<dbReference type="InterPro" id="IPR058163">
    <property type="entry name" value="LysR-type_TF_proteobact-type"/>
</dbReference>
<keyword evidence="7" id="KW-1185">Reference proteome</keyword>
<dbReference type="EMBL" id="JZWI01000027">
    <property type="protein sequence ID" value="KLN54052.1"/>
    <property type="molecule type" value="Genomic_DNA"/>
</dbReference>
<dbReference type="PATRIC" id="fig|34073.19.peg.4923"/>
<comment type="caution">
    <text evidence="6">The sequence shown here is derived from an EMBL/GenBank/DDBJ whole genome shotgun (WGS) entry which is preliminary data.</text>
</comment>
<dbReference type="GO" id="GO:0043565">
    <property type="term" value="F:sequence-specific DNA binding"/>
    <property type="evidence" value="ECO:0007669"/>
    <property type="project" value="TreeGrafter"/>
</dbReference>
<evidence type="ECO:0000256" key="1">
    <source>
        <dbReference type="ARBA" id="ARBA00009437"/>
    </source>
</evidence>
<accession>A0A0H2M011</accession>
<dbReference type="AlphaFoldDB" id="A0A0H2M011"/>
<name>A0A0H2M011_VARPD</name>
<dbReference type="InterPro" id="IPR000847">
    <property type="entry name" value="LysR_HTH_N"/>
</dbReference>
<dbReference type="PANTHER" id="PTHR30537:SF5">
    <property type="entry name" value="HTH-TYPE TRANSCRIPTIONAL ACTIVATOR TTDR-RELATED"/>
    <property type="match status" value="1"/>
</dbReference>
<dbReference type="SUPFAM" id="SSF46785">
    <property type="entry name" value="Winged helix' DNA-binding domain"/>
    <property type="match status" value="1"/>
</dbReference>
<evidence type="ECO:0000313" key="7">
    <source>
        <dbReference type="Proteomes" id="UP000035170"/>
    </source>
</evidence>
<dbReference type="RefSeq" id="WP_047786313.1">
    <property type="nucleotide sequence ID" value="NZ_JZWI01000027.1"/>
</dbReference>
<dbReference type="InterPro" id="IPR036390">
    <property type="entry name" value="WH_DNA-bd_sf"/>
</dbReference>
<protein>
    <submittedName>
        <fullName evidence="6">HTH-type transcriptional regulator DmlR</fullName>
    </submittedName>
</protein>
<dbReference type="InterPro" id="IPR036388">
    <property type="entry name" value="WH-like_DNA-bd_sf"/>
</dbReference>
<dbReference type="Pfam" id="PF03466">
    <property type="entry name" value="LysR_substrate"/>
    <property type="match status" value="1"/>
</dbReference>
<feature type="domain" description="HTH lysR-type" evidence="5">
    <location>
        <begin position="1"/>
        <end position="59"/>
    </location>
</feature>
<dbReference type="Proteomes" id="UP000035170">
    <property type="component" value="Unassembled WGS sequence"/>
</dbReference>
<proteinExistence type="inferred from homology"/>
<reference evidence="6 7" key="1">
    <citation type="submission" date="2015-03" db="EMBL/GenBank/DDBJ databases">
        <title>Genome sequence of Variovorax paradoxus TBEA6.</title>
        <authorList>
            <person name="Poehlein A."/>
            <person name="Schuldes J."/>
            <person name="Wuebbeler J.H."/>
            <person name="Hiessl S."/>
            <person name="Steinbuechel A."/>
            <person name="Daniel R."/>
        </authorList>
    </citation>
    <scope>NUCLEOTIDE SEQUENCE [LARGE SCALE GENOMIC DNA]</scope>
    <source>
        <strain evidence="6 7">TBEA6</strain>
    </source>
</reference>